<dbReference type="SUPFAM" id="SSF90123">
    <property type="entry name" value="ABC transporter transmembrane region"/>
    <property type="match status" value="1"/>
</dbReference>
<reference evidence="11 12" key="1">
    <citation type="submission" date="2015-06" db="EMBL/GenBank/DDBJ databases">
        <authorList>
            <person name="Xie B.-B."/>
            <person name="Rong J.-C."/>
            <person name="Qin Q.-L."/>
            <person name="Zhang Y.-Z."/>
        </authorList>
    </citation>
    <scope>NUCLEOTIDE SEQUENCE [LARGE SCALE GENOMIC DNA]</scope>
    <source>
        <strain evidence="11 12">JCM 20779</strain>
    </source>
</reference>
<feature type="transmembrane region" description="Helical" evidence="8">
    <location>
        <begin position="64"/>
        <end position="89"/>
    </location>
</feature>
<dbReference type="InterPro" id="IPR005898">
    <property type="entry name" value="Cyc_pep_transpt_SyrD/YojI"/>
</dbReference>
<proteinExistence type="predicted"/>
<comment type="subcellular location">
    <subcellularLocation>
        <location evidence="1">Cell membrane</location>
        <topology evidence="1">Multi-pass membrane protein</topology>
    </subcellularLocation>
</comment>
<feature type="transmembrane region" description="Helical" evidence="8">
    <location>
        <begin position="163"/>
        <end position="183"/>
    </location>
</feature>
<dbReference type="PANTHER" id="PTHR43553:SF11">
    <property type="entry name" value="ABC TRANSPORTER ATP-BINDING_PERMEASE PROTEIN YOJI"/>
    <property type="match status" value="1"/>
</dbReference>
<keyword evidence="3 8" id="KW-0812">Transmembrane</keyword>
<evidence type="ECO:0000256" key="6">
    <source>
        <dbReference type="ARBA" id="ARBA00022989"/>
    </source>
</evidence>
<keyword evidence="6 8" id="KW-1133">Transmembrane helix</keyword>
<dbReference type="PROSITE" id="PS50929">
    <property type="entry name" value="ABC_TM1F"/>
    <property type="match status" value="1"/>
</dbReference>
<gene>
    <name evidence="11" type="ORF">PPIS_a3577</name>
</gene>
<evidence type="ECO:0000256" key="3">
    <source>
        <dbReference type="ARBA" id="ARBA00022692"/>
    </source>
</evidence>
<organism evidence="11 12">
    <name type="scientific">Pseudoalteromonas piscicida</name>
    <dbReference type="NCBI Taxonomy" id="43662"/>
    <lineage>
        <taxon>Bacteria</taxon>
        <taxon>Pseudomonadati</taxon>
        <taxon>Pseudomonadota</taxon>
        <taxon>Gammaproteobacteria</taxon>
        <taxon>Alteromonadales</taxon>
        <taxon>Pseudoalteromonadaceae</taxon>
        <taxon>Pseudoalteromonas</taxon>
    </lineage>
</organism>
<name>A0ABM6NHZ7_PSEO7</name>
<dbReference type="InterPro" id="IPR036640">
    <property type="entry name" value="ABC1_TM_sf"/>
</dbReference>
<dbReference type="Gene3D" id="3.40.50.300">
    <property type="entry name" value="P-loop containing nucleotide triphosphate hydrolases"/>
    <property type="match status" value="1"/>
</dbReference>
<feature type="transmembrane region" description="Helical" evidence="8">
    <location>
        <begin position="136"/>
        <end position="157"/>
    </location>
</feature>
<dbReference type="Pfam" id="PF00005">
    <property type="entry name" value="ABC_tran"/>
    <property type="match status" value="1"/>
</dbReference>
<dbReference type="Gene3D" id="1.20.1560.10">
    <property type="entry name" value="ABC transporter type 1, transmembrane domain"/>
    <property type="match status" value="1"/>
</dbReference>
<evidence type="ECO:0000259" key="9">
    <source>
        <dbReference type="PROSITE" id="PS50893"/>
    </source>
</evidence>
<keyword evidence="2" id="KW-0813">Transport</keyword>
<dbReference type="InterPro" id="IPR027417">
    <property type="entry name" value="P-loop_NTPase"/>
</dbReference>
<feature type="transmembrane region" description="Helical" evidence="8">
    <location>
        <begin position="278"/>
        <end position="299"/>
    </location>
</feature>
<feature type="domain" description="ABC transmembrane type-1" evidence="10">
    <location>
        <begin position="24"/>
        <end position="302"/>
    </location>
</feature>
<keyword evidence="7 8" id="KW-0472">Membrane</keyword>
<evidence type="ECO:0000256" key="5">
    <source>
        <dbReference type="ARBA" id="ARBA00022840"/>
    </source>
</evidence>
<evidence type="ECO:0000313" key="11">
    <source>
        <dbReference type="EMBL" id="ATD08344.1"/>
    </source>
</evidence>
<accession>A0ABM6NHZ7</accession>
<dbReference type="PROSITE" id="PS50893">
    <property type="entry name" value="ABC_TRANSPORTER_2"/>
    <property type="match status" value="1"/>
</dbReference>
<evidence type="ECO:0000256" key="1">
    <source>
        <dbReference type="ARBA" id="ARBA00004651"/>
    </source>
</evidence>
<sequence length="567" mass="62770">MNKNRKLTSLSRLLFNYSPKQLVFAVVLGMLSGALYSLIIPFILSGLEDDSLTVSDYVLLEDGGAGFFIFVTAILLTKVASVIFVNNIAKSASADLKLSVAKRIQALGVDTVERIGFSKILNIVVDDVNKITNAAVAIPMMIVSLVTVLGMLTYLAYLDLQVFAFICVAIVIGVLLFQLPVLFAKGLYTRSRNDKDALQEGIRGLIFGAYEMKLSHEKGKQFLAEEIAMPLASSTSQEKRGDAIIHLAGNASEMICFFVIGAVVFLLPTGYLSSGTSAFGVVMALLYITGPIASILSMMQTLKIAQVSLERVHQLQLLEPEVYSTSKNTVENTEWTKLSLSEVQYQYTSDEVDEAFALKPVSLNFEKGKIYFIVGGNGSGKSTLSKLISFHYRPTKGCVQFDDKVVTENNLMQMREKVGVIFSNYHLFKKLYIPTEKIDREKVQQYMETFKLTGKTELVGNIFTTTKLSDGQRRRLALLVALMEDKDIYIFDEWAADQDPEFKDFFYTQVLPELKAQGKLVVAITHDDRYFNCADSVIKMESGAVKSMMNTAAISLAKPGMPSMTQA</sequence>
<keyword evidence="5" id="KW-0067">ATP-binding</keyword>
<evidence type="ECO:0008006" key="13">
    <source>
        <dbReference type="Google" id="ProtNLM"/>
    </source>
</evidence>
<protein>
    <recommendedName>
        <fullName evidence="13">Cyclic peptide export ABC transporter</fullName>
    </recommendedName>
</protein>
<evidence type="ECO:0000313" key="12">
    <source>
        <dbReference type="Proteomes" id="UP000016521"/>
    </source>
</evidence>
<dbReference type="SUPFAM" id="SSF52540">
    <property type="entry name" value="P-loop containing nucleoside triphosphate hydrolases"/>
    <property type="match status" value="1"/>
</dbReference>
<dbReference type="InterPro" id="IPR011527">
    <property type="entry name" value="ABC1_TM_dom"/>
</dbReference>
<dbReference type="RefSeq" id="WP_010376915.1">
    <property type="nucleotide sequence ID" value="NZ_CP011924.1"/>
</dbReference>
<dbReference type="CDD" id="cd03225">
    <property type="entry name" value="ABC_cobalt_CbiO_domain1"/>
    <property type="match status" value="1"/>
</dbReference>
<evidence type="ECO:0000256" key="8">
    <source>
        <dbReference type="SAM" id="Phobius"/>
    </source>
</evidence>
<keyword evidence="12" id="KW-1185">Reference proteome</keyword>
<evidence type="ECO:0000259" key="10">
    <source>
        <dbReference type="PROSITE" id="PS50929"/>
    </source>
</evidence>
<feature type="transmembrane region" description="Helical" evidence="8">
    <location>
        <begin position="21"/>
        <end position="44"/>
    </location>
</feature>
<dbReference type="InterPro" id="IPR003439">
    <property type="entry name" value="ABC_transporter-like_ATP-bd"/>
</dbReference>
<dbReference type="InterPro" id="IPR003593">
    <property type="entry name" value="AAA+_ATPase"/>
</dbReference>
<dbReference type="PANTHER" id="PTHR43553">
    <property type="entry name" value="HEAVY METAL TRANSPORTER"/>
    <property type="match status" value="1"/>
</dbReference>
<dbReference type="Proteomes" id="UP000016521">
    <property type="component" value="Chromosome I"/>
</dbReference>
<evidence type="ECO:0000256" key="4">
    <source>
        <dbReference type="ARBA" id="ARBA00022741"/>
    </source>
</evidence>
<keyword evidence="4" id="KW-0547">Nucleotide-binding</keyword>
<feature type="transmembrane region" description="Helical" evidence="8">
    <location>
        <begin position="254"/>
        <end position="272"/>
    </location>
</feature>
<dbReference type="EMBL" id="CP011924">
    <property type="protein sequence ID" value="ATD08344.1"/>
    <property type="molecule type" value="Genomic_DNA"/>
</dbReference>
<dbReference type="NCBIfam" id="TIGR01194">
    <property type="entry name" value="cyc_pep_trnsptr"/>
    <property type="match status" value="1"/>
</dbReference>
<evidence type="ECO:0000256" key="2">
    <source>
        <dbReference type="ARBA" id="ARBA00022448"/>
    </source>
</evidence>
<evidence type="ECO:0000256" key="7">
    <source>
        <dbReference type="ARBA" id="ARBA00023136"/>
    </source>
</evidence>
<dbReference type="InterPro" id="IPR015856">
    <property type="entry name" value="ABC_transpr_CbiO/EcfA_su"/>
</dbReference>
<dbReference type="InterPro" id="IPR050095">
    <property type="entry name" value="ECF_ABC_transporter_ATP-bd"/>
</dbReference>
<dbReference type="SMART" id="SM00382">
    <property type="entry name" value="AAA"/>
    <property type="match status" value="1"/>
</dbReference>
<feature type="domain" description="ABC transporter" evidence="9">
    <location>
        <begin position="338"/>
        <end position="567"/>
    </location>
</feature>